<dbReference type="EMBL" id="BAAABX010000007">
    <property type="protein sequence ID" value="GAA0389259.1"/>
    <property type="molecule type" value="Genomic_DNA"/>
</dbReference>
<dbReference type="PANTHER" id="PTHR43667">
    <property type="entry name" value="CYCLOPROPANE-FATTY-ACYL-PHOSPHOLIPID SYNTHASE"/>
    <property type="match status" value="1"/>
</dbReference>
<dbReference type="PANTHER" id="PTHR43667:SF1">
    <property type="entry name" value="CYCLOPROPANE-FATTY-ACYL-PHOSPHOLIPID SYNTHASE"/>
    <property type="match status" value="1"/>
</dbReference>
<evidence type="ECO:0000256" key="1">
    <source>
        <dbReference type="ARBA" id="ARBA00010815"/>
    </source>
</evidence>
<feature type="region of interest" description="Disordered" evidence="6">
    <location>
        <begin position="1"/>
        <end position="25"/>
    </location>
</feature>
<gene>
    <name evidence="7" type="ORF">GCM10010357_07460</name>
</gene>
<accession>A0ABP3I3C2</accession>
<protein>
    <recommendedName>
        <fullName evidence="9">Methyltransferase domain-containing protein</fullName>
    </recommendedName>
</protein>
<comment type="caution">
    <text evidence="7">The sequence shown here is derived from an EMBL/GenBank/DDBJ whole genome shotgun (WGS) entry which is preliminary data.</text>
</comment>
<keyword evidence="5" id="KW-0443">Lipid metabolism</keyword>
<evidence type="ECO:0000313" key="7">
    <source>
        <dbReference type="EMBL" id="GAA0389259.1"/>
    </source>
</evidence>
<comment type="similarity">
    <text evidence="1">Belongs to the CFA/CMAS family.</text>
</comment>
<evidence type="ECO:0000256" key="3">
    <source>
        <dbReference type="ARBA" id="ARBA00022679"/>
    </source>
</evidence>
<evidence type="ECO:0000313" key="8">
    <source>
        <dbReference type="Proteomes" id="UP001500879"/>
    </source>
</evidence>
<dbReference type="CDD" id="cd02440">
    <property type="entry name" value="AdoMet_MTases"/>
    <property type="match status" value="1"/>
</dbReference>
<dbReference type="SUPFAM" id="SSF53335">
    <property type="entry name" value="S-adenosyl-L-methionine-dependent methyltransferases"/>
    <property type="match status" value="1"/>
</dbReference>
<reference evidence="8" key="1">
    <citation type="journal article" date="2019" name="Int. J. Syst. Evol. Microbiol.">
        <title>The Global Catalogue of Microorganisms (GCM) 10K type strain sequencing project: providing services to taxonomists for standard genome sequencing and annotation.</title>
        <authorList>
            <consortium name="The Broad Institute Genomics Platform"/>
            <consortium name="The Broad Institute Genome Sequencing Center for Infectious Disease"/>
            <person name="Wu L."/>
            <person name="Ma J."/>
        </authorList>
    </citation>
    <scope>NUCLEOTIDE SEQUENCE [LARGE SCALE GENOMIC DNA]</scope>
    <source>
        <strain evidence="8">JCM 4788</strain>
    </source>
</reference>
<evidence type="ECO:0008006" key="9">
    <source>
        <dbReference type="Google" id="ProtNLM"/>
    </source>
</evidence>
<dbReference type="InterPro" id="IPR029063">
    <property type="entry name" value="SAM-dependent_MTases_sf"/>
</dbReference>
<dbReference type="Proteomes" id="UP001500879">
    <property type="component" value="Unassembled WGS sequence"/>
</dbReference>
<proteinExistence type="inferred from homology"/>
<dbReference type="Pfam" id="PF13489">
    <property type="entry name" value="Methyltransf_23"/>
    <property type="match status" value="1"/>
</dbReference>
<dbReference type="InterPro" id="IPR050723">
    <property type="entry name" value="CFA/CMAS"/>
</dbReference>
<dbReference type="RefSeq" id="WP_344019737.1">
    <property type="nucleotide sequence ID" value="NZ_BAAABX010000007.1"/>
</dbReference>
<evidence type="ECO:0000256" key="4">
    <source>
        <dbReference type="ARBA" id="ARBA00022691"/>
    </source>
</evidence>
<keyword evidence="3" id="KW-0808">Transferase</keyword>
<keyword evidence="2" id="KW-0489">Methyltransferase</keyword>
<dbReference type="Gene3D" id="3.40.50.150">
    <property type="entry name" value="Vaccinia Virus protein VP39"/>
    <property type="match status" value="1"/>
</dbReference>
<name>A0ABP3I3C2_9ACTN</name>
<evidence type="ECO:0000256" key="5">
    <source>
        <dbReference type="ARBA" id="ARBA00023098"/>
    </source>
</evidence>
<evidence type="ECO:0000256" key="2">
    <source>
        <dbReference type="ARBA" id="ARBA00022603"/>
    </source>
</evidence>
<sequence>MHSGERASDTAVEEPPGNSPRDTGHYTLDVVGGRRGLPGGGLHIYLTGDLLHPPMVPDSAIWSDGRRWKQGAALHTRRIAELAELAAGERVLDIGGGLGGPARLLAHDYGVHVTSVTNSAAHARTSRILNASLSPGPGSVAVVLGDGQRALPRGPFAAALSVNMLYQVRDHRALYRRVFDGLAPGGRFVIDDWMLTSRATEEDVAGLAAHFRFPHFARTHTVEDDLLAAGFPPAEVALDLGHVGRGPMADHFERQMWEYFAPQVISDWPGDPVESPGRPAYGRLMIEQFVEAVNTTIRLYAQRRMTYRRILVRKG</sequence>
<keyword evidence="4" id="KW-0949">S-adenosyl-L-methionine</keyword>
<organism evidence="7 8">
    <name type="scientific">Streptomyces luteireticuli</name>
    <dbReference type="NCBI Taxonomy" id="173858"/>
    <lineage>
        <taxon>Bacteria</taxon>
        <taxon>Bacillati</taxon>
        <taxon>Actinomycetota</taxon>
        <taxon>Actinomycetes</taxon>
        <taxon>Kitasatosporales</taxon>
        <taxon>Streptomycetaceae</taxon>
        <taxon>Streptomyces</taxon>
    </lineage>
</organism>
<evidence type="ECO:0000256" key="6">
    <source>
        <dbReference type="SAM" id="MobiDB-lite"/>
    </source>
</evidence>
<keyword evidence="8" id="KW-1185">Reference proteome</keyword>